<reference evidence="4 5" key="1">
    <citation type="submission" date="2020-08" db="EMBL/GenBank/DDBJ databases">
        <title>Sequencing the genomes of 1000 actinobacteria strains.</title>
        <authorList>
            <person name="Klenk H.-P."/>
        </authorList>
    </citation>
    <scope>NUCLEOTIDE SEQUENCE [LARGE SCALE GENOMIC DNA]</scope>
    <source>
        <strain evidence="4 5">DSM 45258</strain>
    </source>
</reference>
<comment type="caution">
    <text evidence="4">The sequence shown here is derived from an EMBL/GenBank/DDBJ whole genome shotgun (WGS) entry which is preliminary data.</text>
</comment>
<gene>
    <name evidence="4" type="ORF">FHU29_004193</name>
</gene>
<accession>A0A839RS67</accession>
<protein>
    <submittedName>
        <fullName evidence="4">NAD(P)-dependent dehydrogenase (Short-subunit alcohol dehydrogenase family)</fullName>
    </submittedName>
</protein>
<dbReference type="SUPFAM" id="SSF51735">
    <property type="entry name" value="NAD(P)-binding Rossmann-fold domains"/>
    <property type="match status" value="1"/>
</dbReference>
<dbReference type="PANTHER" id="PTHR43976">
    <property type="entry name" value="SHORT CHAIN DEHYDROGENASE"/>
    <property type="match status" value="1"/>
</dbReference>
<dbReference type="RefSeq" id="WP_064438301.1">
    <property type="nucleotide sequence ID" value="NZ_BDDI01000001.1"/>
</dbReference>
<dbReference type="GO" id="GO:0016491">
    <property type="term" value="F:oxidoreductase activity"/>
    <property type="evidence" value="ECO:0007669"/>
    <property type="project" value="UniProtKB-KW"/>
</dbReference>
<dbReference type="AlphaFoldDB" id="A0A839RS67"/>
<dbReference type="CDD" id="cd05374">
    <property type="entry name" value="17beta-HSD-like_SDR_c"/>
    <property type="match status" value="1"/>
</dbReference>
<keyword evidence="5" id="KW-1185">Reference proteome</keyword>
<dbReference type="InterPro" id="IPR036291">
    <property type="entry name" value="NAD(P)-bd_dom_sf"/>
</dbReference>
<evidence type="ECO:0000256" key="3">
    <source>
        <dbReference type="RuleBase" id="RU000363"/>
    </source>
</evidence>
<dbReference type="OrthoDB" id="9792003at2"/>
<evidence type="ECO:0000256" key="2">
    <source>
        <dbReference type="ARBA" id="ARBA00023002"/>
    </source>
</evidence>
<dbReference type="PRINTS" id="PR00081">
    <property type="entry name" value="GDHRDH"/>
</dbReference>
<evidence type="ECO:0000313" key="4">
    <source>
        <dbReference type="EMBL" id="MBB3039705.1"/>
    </source>
</evidence>
<dbReference type="PROSITE" id="PS00061">
    <property type="entry name" value="ADH_SHORT"/>
    <property type="match status" value="1"/>
</dbReference>
<keyword evidence="2" id="KW-0560">Oxidoreductase</keyword>
<evidence type="ECO:0000256" key="1">
    <source>
        <dbReference type="ARBA" id="ARBA00006484"/>
    </source>
</evidence>
<dbReference type="Gene3D" id="3.40.50.720">
    <property type="entry name" value="NAD(P)-binding Rossmann-like Domain"/>
    <property type="match status" value="1"/>
</dbReference>
<comment type="similarity">
    <text evidence="1 3">Belongs to the short-chain dehydrogenases/reductases (SDR) family.</text>
</comment>
<name>A0A839RS67_9ACTN</name>
<dbReference type="Pfam" id="PF00106">
    <property type="entry name" value="adh_short"/>
    <property type="match status" value="1"/>
</dbReference>
<evidence type="ECO:0000313" key="5">
    <source>
        <dbReference type="Proteomes" id="UP000567922"/>
    </source>
</evidence>
<dbReference type="EMBL" id="JACHWS010000004">
    <property type="protein sequence ID" value="MBB3039705.1"/>
    <property type="molecule type" value="Genomic_DNA"/>
</dbReference>
<organism evidence="4 5">
    <name type="scientific">Hoyosella altamirensis</name>
    <dbReference type="NCBI Taxonomy" id="616997"/>
    <lineage>
        <taxon>Bacteria</taxon>
        <taxon>Bacillati</taxon>
        <taxon>Actinomycetota</taxon>
        <taxon>Actinomycetes</taxon>
        <taxon>Mycobacteriales</taxon>
        <taxon>Hoyosellaceae</taxon>
        <taxon>Hoyosella</taxon>
    </lineage>
</organism>
<sequence>MTHPQTWFITGTSRGLGKALAEEALRAGHRVVATTRVEGALLEHERLSVCHLDVRDRQACHETVRKAVEQHGAIDVLVNNAGYGLVGAIEEVSEEEARAIIDTDLLGALWLTQAVLPFMRAQRSGHIIQVSSVGGVGALPFFGLYNAAKWGLEGFSEALAGELKEFGIGVTLAEVGAMDTQWATRSMQFSVPLAAYDDCRERFLGTVSVPWASEPEATGGGTNPTEIAQDLLRHVNGATAGDRLRLLMGSDAPGQVAAVLRQRRSDYELDPRFTAAAANCKI</sequence>
<dbReference type="InterPro" id="IPR020904">
    <property type="entry name" value="Sc_DH/Rdtase_CS"/>
</dbReference>
<dbReference type="PANTHER" id="PTHR43976:SF16">
    <property type="entry name" value="SHORT-CHAIN DEHYDROGENASE_REDUCTASE FAMILY PROTEIN"/>
    <property type="match status" value="1"/>
</dbReference>
<dbReference type="InterPro" id="IPR051911">
    <property type="entry name" value="SDR_oxidoreductase"/>
</dbReference>
<dbReference type="Proteomes" id="UP000567922">
    <property type="component" value="Unassembled WGS sequence"/>
</dbReference>
<proteinExistence type="inferred from homology"/>
<dbReference type="PRINTS" id="PR00080">
    <property type="entry name" value="SDRFAMILY"/>
</dbReference>
<dbReference type="InterPro" id="IPR002347">
    <property type="entry name" value="SDR_fam"/>
</dbReference>